<accession>X1GTA1</accession>
<feature type="non-terminal residue" evidence="1">
    <location>
        <position position="1"/>
    </location>
</feature>
<reference evidence="1" key="1">
    <citation type="journal article" date="2014" name="Front. Microbiol.">
        <title>High frequency of phylogenetically diverse reductive dehalogenase-homologous genes in deep subseafloor sedimentary metagenomes.</title>
        <authorList>
            <person name="Kawai M."/>
            <person name="Futagami T."/>
            <person name="Toyoda A."/>
            <person name="Takaki Y."/>
            <person name="Nishi S."/>
            <person name="Hori S."/>
            <person name="Arai W."/>
            <person name="Tsubouchi T."/>
            <person name="Morono Y."/>
            <person name="Uchiyama I."/>
            <person name="Ito T."/>
            <person name="Fujiyama A."/>
            <person name="Inagaki F."/>
            <person name="Takami H."/>
        </authorList>
    </citation>
    <scope>NUCLEOTIDE SEQUENCE</scope>
    <source>
        <strain evidence="1">Expedition CK06-06</strain>
    </source>
</reference>
<name>X1GTA1_9ZZZZ</name>
<sequence length="102" mass="12132">NGKILEVKEGVGSQRRKIFLSSQYKIKQNEEFIFKKLVTVYTTRDPDFKEKEKVSDKEIEKAAVDNLKKLIKLGYDKLFFPLIIFLSIHFEKHPLVYHYHLC</sequence>
<organism evidence="1">
    <name type="scientific">marine sediment metagenome</name>
    <dbReference type="NCBI Taxonomy" id="412755"/>
    <lineage>
        <taxon>unclassified sequences</taxon>
        <taxon>metagenomes</taxon>
        <taxon>ecological metagenomes</taxon>
    </lineage>
</organism>
<comment type="caution">
    <text evidence="1">The sequence shown here is derived from an EMBL/GenBank/DDBJ whole genome shotgun (WGS) entry which is preliminary data.</text>
</comment>
<gene>
    <name evidence="1" type="ORF">S03H2_24205</name>
</gene>
<dbReference type="EMBL" id="BARU01013386">
    <property type="protein sequence ID" value="GAH36238.1"/>
    <property type="molecule type" value="Genomic_DNA"/>
</dbReference>
<dbReference type="AlphaFoldDB" id="X1GTA1"/>
<protein>
    <submittedName>
        <fullName evidence="1">Uncharacterized protein</fullName>
    </submittedName>
</protein>
<evidence type="ECO:0000313" key="1">
    <source>
        <dbReference type="EMBL" id="GAH36238.1"/>
    </source>
</evidence>
<proteinExistence type="predicted"/>